<sequence>MPKPRPAKRRRLTPPDSEADSAAKRRAGPSLSNPTWDLEDTYAQRPRKTKVKAANKLPIRTAEGWVVPEAQEEVGEPEDAAYAQAGAEADDDDMADAPEPEPEPKLSNREQVMHAKEELARLAGLINEDPEEHAPALKALAHVAASPNVAVKKLAMATQCAVYKDIIPGYRIRPIGEDDMGSKISKEVRKLRQYEQGLVGGYQDYIRELEKLARGGRDRSPEAESLVSAAIACACNLLLAVPHFNFRGDLLKILVNKLSTKKLDNDYTKCIQTLEKLFENDDDGRPSLDAVTMLTKMIKGKHFQVHESTINTFLHLRLLTEFNHKGSDRRIDKDTSDGPKPKQKRVYRSKKERKMAKERKEVENVMKEADAVVTHEERDKMQAETLKLVFALYFRILKARTPHLMGAVLEGLARYAHLINQDFFGDLLEALKDLIRDAEEDEEEEQDEQQVRNITREQLLCVVTAFALLQGQEASKAASTLHLDLDFFIGHLYRTLHGAAMNADIELGAKSLRLPDPLATEAPSAAVSKVNAQTTVVLLLRSLTAVLVPPIAARAVPPVRVAAFTKQLLSAALQLPEKSATAVLALLGRVAKVQGKKVAGLWNTEERRGDGVFDPLRGELESSNPFASTAWEGELLRLHYCPKVREAAALVEKTIKEV</sequence>
<dbReference type="Proteomes" id="UP000799640">
    <property type="component" value="Unassembled WGS sequence"/>
</dbReference>
<organism evidence="10 11">
    <name type="scientific">Trichodelitschia bisporula</name>
    <dbReference type="NCBI Taxonomy" id="703511"/>
    <lineage>
        <taxon>Eukaryota</taxon>
        <taxon>Fungi</taxon>
        <taxon>Dikarya</taxon>
        <taxon>Ascomycota</taxon>
        <taxon>Pezizomycotina</taxon>
        <taxon>Dothideomycetes</taxon>
        <taxon>Dothideomycetes incertae sedis</taxon>
        <taxon>Phaeotrichales</taxon>
        <taxon>Phaeotrichaceae</taxon>
        <taxon>Trichodelitschia</taxon>
    </lineage>
</organism>
<evidence type="ECO:0000313" key="11">
    <source>
        <dbReference type="Proteomes" id="UP000799640"/>
    </source>
</evidence>
<comment type="function">
    <text evidence="5">Required for synthesis of 60S ribosomal subunits and the transport of pre-ribosomes from the nucleoplasm to the cytoplasm.</text>
</comment>
<feature type="region of interest" description="Disordered" evidence="7">
    <location>
        <begin position="1"/>
        <end position="109"/>
    </location>
</feature>
<comment type="subcellular location">
    <subcellularLocation>
        <location evidence="1 5">Nucleus</location>
        <location evidence="1 5">Nucleolus</location>
    </subcellularLocation>
</comment>
<evidence type="ECO:0000259" key="8">
    <source>
        <dbReference type="Pfam" id="PF03914"/>
    </source>
</evidence>
<proteinExistence type="inferred from homology"/>
<feature type="compositionally biased region" description="Acidic residues" evidence="7">
    <location>
        <begin position="88"/>
        <end position="101"/>
    </location>
</feature>
<dbReference type="Pfam" id="PF07540">
    <property type="entry name" value="NOC3p"/>
    <property type="match status" value="1"/>
</dbReference>
<evidence type="ECO:0000256" key="2">
    <source>
        <dbReference type="ARBA" id="ARBA00007797"/>
    </source>
</evidence>
<feature type="compositionally biased region" description="Basic and acidic residues" evidence="7">
    <location>
        <begin position="327"/>
        <end position="340"/>
    </location>
</feature>
<evidence type="ECO:0000313" key="10">
    <source>
        <dbReference type="EMBL" id="KAF2400715.1"/>
    </source>
</evidence>
<dbReference type="PANTHER" id="PTHR14428:SF5">
    <property type="entry name" value="NUCLEOLAR COMPLEX PROTEIN 3 HOMOLOG"/>
    <property type="match status" value="1"/>
</dbReference>
<feature type="region of interest" description="Disordered" evidence="7">
    <location>
        <begin position="327"/>
        <end position="360"/>
    </location>
</feature>
<evidence type="ECO:0000256" key="4">
    <source>
        <dbReference type="ARBA" id="ARBA00023242"/>
    </source>
</evidence>
<feature type="domain" description="Nucleolar complex-associated protein 3 N-terminal" evidence="9">
    <location>
        <begin position="115"/>
        <end position="205"/>
    </location>
</feature>
<feature type="compositionally biased region" description="Basic residues" evidence="7">
    <location>
        <begin position="341"/>
        <end position="357"/>
    </location>
</feature>
<dbReference type="InterPro" id="IPR005612">
    <property type="entry name" value="CCAAT-binding_factor"/>
</dbReference>
<dbReference type="PANTHER" id="PTHR14428">
    <property type="entry name" value="NUCLEOLAR COMPLEX PROTEIN 3"/>
    <property type="match status" value="1"/>
</dbReference>
<feature type="domain" description="CCAAT-binding factor" evidence="8">
    <location>
        <begin position="459"/>
        <end position="648"/>
    </location>
</feature>
<dbReference type="SUPFAM" id="SSF48371">
    <property type="entry name" value="ARM repeat"/>
    <property type="match status" value="1"/>
</dbReference>
<keyword evidence="4" id="KW-0539">Nucleus</keyword>
<dbReference type="PIRSF" id="PIRSF028977">
    <property type="entry name" value="Nucleolar_complex_p3"/>
    <property type="match status" value="1"/>
</dbReference>
<dbReference type="InterPro" id="IPR016903">
    <property type="entry name" value="Nucleolar_cplx-assoc_3"/>
</dbReference>
<evidence type="ECO:0000259" key="9">
    <source>
        <dbReference type="Pfam" id="PF07540"/>
    </source>
</evidence>
<accession>A0A6G1HYA1</accession>
<evidence type="ECO:0000256" key="3">
    <source>
        <dbReference type="ARBA" id="ARBA00023054"/>
    </source>
</evidence>
<keyword evidence="5" id="KW-0690">Ribosome biogenesis</keyword>
<evidence type="ECO:0000256" key="5">
    <source>
        <dbReference type="PIRNR" id="PIRNR028977"/>
    </source>
</evidence>
<feature type="coiled-coil region" evidence="6">
    <location>
        <begin position="424"/>
        <end position="451"/>
    </location>
</feature>
<evidence type="ECO:0000256" key="6">
    <source>
        <dbReference type="SAM" id="Coils"/>
    </source>
</evidence>
<feature type="compositionally biased region" description="Basic residues" evidence="7">
    <location>
        <begin position="1"/>
        <end position="12"/>
    </location>
</feature>
<dbReference type="GO" id="GO:0006270">
    <property type="term" value="P:DNA replication initiation"/>
    <property type="evidence" value="ECO:0007669"/>
    <property type="project" value="TreeGrafter"/>
</dbReference>
<feature type="compositionally biased region" description="Acidic residues" evidence="7">
    <location>
        <begin position="70"/>
        <end position="79"/>
    </location>
</feature>
<name>A0A6G1HYA1_9PEZI</name>
<comment type="similarity">
    <text evidence="2 5">Belongs to the CBF/MAK21 family.</text>
</comment>
<protein>
    <recommendedName>
        <fullName evidence="5">Nucleolar complex-associated protein 3</fullName>
    </recommendedName>
</protein>
<dbReference type="AlphaFoldDB" id="A0A6G1HYA1"/>
<dbReference type="GO" id="GO:0003682">
    <property type="term" value="F:chromatin binding"/>
    <property type="evidence" value="ECO:0007669"/>
    <property type="project" value="TreeGrafter"/>
</dbReference>
<keyword evidence="3 6" id="KW-0175">Coiled coil</keyword>
<reference evidence="10" key="1">
    <citation type="journal article" date="2020" name="Stud. Mycol.">
        <title>101 Dothideomycetes genomes: a test case for predicting lifestyles and emergence of pathogens.</title>
        <authorList>
            <person name="Haridas S."/>
            <person name="Albert R."/>
            <person name="Binder M."/>
            <person name="Bloem J."/>
            <person name="Labutti K."/>
            <person name="Salamov A."/>
            <person name="Andreopoulos B."/>
            <person name="Baker S."/>
            <person name="Barry K."/>
            <person name="Bills G."/>
            <person name="Bluhm B."/>
            <person name="Cannon C."/>
            <person name="Castanera R."/>
            <person name="Culley D."/>
            <person name="Daum C."/>
            <person name="Ezra D."/>
            <person name="Gonzalez J."/>
            <person name="Henrissat B."/>
            <person name="Kuo A."/>
            <person name="Liang C."/>
            <person name="Lipzen A."/>
            <person name="Lutzoni F."/>
            <person name="Magnuson J."/>
            <person name="Mondo S."/>
            <person name="Nolan M."/>
            <person name="Ohm R."/>
            <person name="Pangilinan J."/>
            <person name="Park H.-J."/>
            <person name="Ramirez L."/>
            <person name="Alfaro M."/>
            <person name="Sun H."/>
            <person name="Tritt A."/>
            <person name="Yoshinaga Y."/>
            <person name="Zwiers L.-H."/>
            <person name="Turgeon B."/>
            <person name="Goodwin S."/>
            <person name="Spatafora J."/>
            <person name="Crous P."/>
            <person name="Grigoriev I."/>
        </authorList>
    </citation>
    <scope>NUCLEOTIDE SEQUENCE</scope>
    <source>
        <strain evidence="10">CBS 262.69</strain>
    </source>
</reference>
<evidence type="ECO:0000256" key="1">
    <source>
        <dbReference type="ARBA" id="ARBA00004604"/>
    </source>
</evidence>
<dbReference type="InterPro" id="IPR016024">
    <property type="entry name" value="ARM-type_fold"/>
</dbReference>
<gene>
    <name evidence="10" type="ORF">EJ06DRAFT_403183</name>
</gene>
<dbReference type="GO" id="GO:0042254">
    <property type="term" value="P:ribosome biogenesis"/>
    <property type="evidence" value="ECO:0007669"/>
    <property type="project" value="UniProtKB-KW"/>
</dbReference>
<dbReference type="GO" id="GO:0005730">
    <property type="term" value="C:nucleolus"/>
    <property type="evidence" value="ECO:0007669"/>
    <property type="project" value="UniProtKB-SubCell"/>
</dbReference>
<dbReference type="InterPro" id="IPR011501">
    <property type="entry name" value="Noc3_N"/>
</dbReference>
<evidence type="ECO:0000256" key="7">
    <source>
        <dbReference type="SAM" id="MobiDB-lite"/>
    </source>
</evidence>
<dbReference type="OrthoDB" id="10263597at2759"/>
<dbReference type="EMBL" id="ML996694">
    <property type="protein sequence ID" value="KAF2400715.1"/>
    <property type="molecule type" value="Genomic_DNA"/>
</dbReference>
<dbReference type="Pfam" id="PF03914">
    <property type="entry name" value="CBF"/>
    <property type="match status" value="1"/>
</dbReference>
<keyword evidence="11" id="KW-1185">Reference proteome</keyword>